<dbReference type="EMBL" id="PPEL01000034">
    <property type="protein sequence ID" value="PNV65358.1"/>
    <property type="molecule type" value="Genomic_DNA"/>
</dbReference>
<organism evidence="2 3">
    <name type="scientific">Rubneribacter badeniensis</name>
    <dbReference type="NCBI Taxonomy" id="2070688"/>
    <lineage>
        <taxon>Bacteria</taxon>
        <taxon>Bacillati</taxon>
        <taxon>Actinomycetota</taxon>
        <taxon>Coriobacteriia</taxon>
        <taxon>Eggerthellales</taxon>
        <taxon>Eggerthellaceae</taxon>
        <taxon>Rubneribacter</taxon>
    </lineage>
</organism>
<dbReference type="GO" id="GO:0004518">
    <property type="term" value="F:nuclease activity"/>
    <property type="evidence" value="ECO:0007669"/>
    <property type="project" value="InterPro"/>
</dbReference>
<name>A0A2K2U576_9ACTN</name>
<dbReference type="Gene3D" id="3.10.690.10">
    <property type="entry name" value="Bifunctional nuclease domain"/>
    <property type="match status" value="1"/>
</dbReference>
<accession>A0A2K2U576</accession>
<evidence type="ECO:0000313" key="3">
    <source>
        <dbReference type="Proteomes" id="UP000236488"/>
    </source>
</evidence>
<dbReference type="InterPro" id="IPR003729">
    <property type="entry name" value="Bi_nuclease_dom"/>
</dbReference>
<proteinExistence type="predicted"/>
<dbReference type="AlphaFoldDB" id="A0A2K2U576"/>
<gene>
    <name evidence="2" type="ORF">C2L80_06970</name>
</gene>
<sequence length="170" mass="19249">MVPVNVQTLIVSTAPAPSIIVLQPVEDVTQEGKFRIVPIWVGMNEATQMGIALEYARFSRPMTHDLFLDALTNLDARIDHVVINDVKGSTFFARLTLRQHDRLIDLDARPSDALALAVRQKAPLYIEESVLERASFPYVLKRKGGDRIDERELTEFRTFLEKIAPDDFEA</sequence>
<dbReference type="PANTHER" id="PTHR15160">
    <property type="entry name" value="VON HIPPEL-LINDAU PROTEIN"/>
    <property type="match status" value="1"/>
</dbReference>
<feature type="domain" description="BFN" evidence="1">
    <location>
        <begin position="1"/>
        <end position="138"/>
    </location>
</feature>
<dbReference type="PROSITE" id="PS51658">
    <property type="entry name" value="BFN"/>
    <property type="match status" value="1"/>
</dbReference>
<dbReference type="RefSeq" id="WP_092200498.1">
    <property type="nucleotide sequence ID" value="NZ_PPEL01000034.1"/>
</dbReference>
<reference evidence="2 3" key="1">
    <citation type="journal article" date="2018" name="Int. J. Syst. Evol. Microbiol.">
        <title>Rubneribacter badeniensis gen. nov., sp. nov. and Enteroscipio rubneri gen. nov., sp. nov., new members of the Eggerthellaceae isolated from human faeces.</title>
        <authorList>
            <person name="Danylec N."/>
            <person name="Gobl A."/>
            <person name="Stoll D.A."/>
            <person name="Hetzer B."/>
            <person name="Kulling S.E."/>
            <person name="Huch M."/>
        </authorList>
    </citation>
    <scope>NUCLEOTIDE SEQUENCE [LARGE SCALE GENOMIC DNA]</scope>
    <source>
        <strain evidence="2 3">ResAG-85</strain>
    </source>
</reference>
<keyword evidence="3" id="KW-1185">Reference proteome</keyword>
<protein>
    <submittedName>
        <fullName evidence="2">Bifunctional nuclease family protein</fullName>
    </submittedName>
</protein>
<dbReference type="PANTHER" id="PTHR15160:SF1">
    <property type="entry name" value="VON HIPPEL-LINDAU DISEASE TUMOR SUPPRESSOR"/>
    <property type="match status" value="1"/>
</dbReference>
<dbReference type="SUPFAM" id="SSF103256">
    <property type="entry name" value="Hypothetical protein TM0160"/>
    <property type="match status" value="1"/>
</dbReference>
<comment type="caution">
    <text evidence="2">The sequence shown here is derived from an EMBL/GenBank/DDBJ whole genome shotgun (WGS) entry which is preliminary data.</text>
</comment>
<dbReference type="Proteomes" id="UP000236488">
    <property type="component" value="Unassembled WGS sequence"/>
</dbReference>
<dbReference type="Pfam" id="PF02577">
    <property type="entry name" value="BFN_dom"/>
    <property type="match status" value="1"/>
</dbReference>
<dbReference type="InterPro" id="IPR036104">
    <property type="entry name" value="BFN_sf"/>
</dbReference>
<evidence type="ECO:0000259" key="1">
    <source>
        <dbReference type="PROSITE" id="PS51658"/>
    </source>
</evidence>
<evidence type="ECO:0000313" key="2">
    <source>
        <dbReference type="EMBL" id="PNV65358.1"/>
    </source>
</evidence>